<dbReference type="PROSITE" id="PS50231">
    <property type="entry name" value="RICIN_B_LECTIN"/>
    <property type="match status" value="1"/>
</dbReference>
<dbReference type="SUPFAM" id="SSF50370">
    <property type="entry name" value="Ricin B-like lectins"/>
    <property type="match status" value="1"/>
</dbReference>
<evidence type="ECO:0000313" key="3">
    <source>
        <dbReference type="Proteomes" id="UP000053611"/>
    </source>
</evidence>
<feature type="domain" description="Ricin B lectin" evidence="1">
    <location>
        <begin position="90"/>
        <end position="163"/>
    </location>
</feature>
<dbReference type="Pfam" id="PF00652">
    <property type="entry name" value="Ricin_B_lectin"/>
    <property type="match status" value="1"/>
</dbReference>
<proteinExistence type="predicted"/>
<evidence type="ECO:0000259" key="1">
    <source>
        <dbReference type="Pfam" id="PF00652"/>
    </source>
</evidence>
<name>A0A0J1BCH8_9TREE</name>
<organism evidence="2 3">
    <name type="scientific">Cutaneotrichosporon oleaginosum</name>
    <dbReference type="NCBI Taxonomy" id="879819"/>
    <lineage>
        <taxon>Eukaryota</taxon>
        <taxon>Fungi</taxon>
        <taxon>Dikarya</taxon>
        <taxon>Basidiomycota</taxon>
        <taxon>Agaricomycotina</taxon>
        <taxon>Tremellomycetes</taxon>
        <taxon>Trichosporonales</taxon>
        <taxon>Trichosporonaceae</taxon>
        <taxon>Cutaneotrichosporon</taxon>
    </lineage>
</organism>
<reference evidence="2 3" key="1">
    <citation type="submission" date="2015-03" db="EMBL/GenBank/DDBJ databases">
        <title>Genomics and transcriptomics of the oil-accumulating basidiomycete yeast T. oleaginosus allow insights into substrate utilization and the diverse evolutionary trajectories of mating systems in fungi.</title>
        <authorList>
            <consortium name="DOE Joint Genome Institute"/>
            <person name="Kourist R."/>
            <person name="Kracht O."/>
            <person name="Bracharz F."/>
            <person name="Lipzen A."/>
            <person name="Nolan M."/>
            <person name="Ohm R."/>
            <person name="Grigoriev I."/>
            <person name="Sun S."/>
            <person name="Heitman J."/>
            <person name="Bruck T."/>
            <person name="Nowrousian M."/>
        </authorList>
    </citation>
    <scope>NUCLEOTIDE SEQUENCE [LARGE SCALE GENOMIC DNA]</scope>
    <source>
        <strain evidence="2 3">IBC0246</strain>
    </source>
</reference>
<keyword evidence="3" id="KW-1185">Reference proteome</keyword>
<dbReference type="EMBL" id="KQ087180">
    <property type="protein sequence ID" value="KLT45729.1"/>
    <property type="molecule type" value="Genomic_DNA"/>
</dbReference>
<sequence length="170" mass="18521">MPTTLLLFIALASASPVPEGSLLPRTVVNTIRWRGDATRNQLTSCASAGPEGSRNGDRLDLIPQPMRYCGTSWYLNDGAIGTAWPGAPFTGRCIDSTLYPGNGVQPHMWDCYAGAWQQSWTHHANGQIELTGRGYCLDVRDGVASNGLQLWECVDGNINQQFDIVAWTPP</sequence>
<gene>
    <name evidence="2" type="ORF">CC85DRAFT_282356</name>
</gene>
<evidence type="ECO:0000313" key="2">
    <source>
        <dbReference type="EMBL" id="KLT45729.1"/>
    </source>
</evidence>
<dbReference type="Proteomes" id="UP000053611">
    <property type="component" value="Unassembled WGS sequence"/>
</dbReference>
<dbReference type="AlphaFoldDB" id="A0A0J1BCH8"/>
<dbReference type="InterPro" id="IPR000772">
    <property type="entry name" value="Ricin_B_lectin"/>
</dbReference>
<protein>
    <recommendedName>
        <fullName evidence="1">Ricin B lectin domain-containing protein</fullName>
    </recommendedName>
</protein>
<dbReference type="InterPro" id="IPR035992">
    <property type="entry name" value="Ricin_B-like_lectins"/>
</dbReference>
<accession>A0A0J1BCH8</accession>
<dbReference type="Gene3D" id="2.80.10.50">
    <property type="match status" value="1"/>
</dbReference>
<dbReference type="OrthoDB" id="6770063at2759"/>